<comment type="caution">
    <text evidence="15">The sequence shown here is derived from an EMBL/GenBank/DDBJ whole genome shotgun (WGS) entry which is preliminary data.</text>
</comment>
<feature type="transmembrane region" description="Helical" evidence="12">
    <location>
        <begin position="344"/>
        <end position="363"/>
    </location>
</feature>
<dbReference type="AlphaFoldDB" id="A0A7I9Y3I5"/>
<dbReference type="GO" id="GO:0008519">
    <property type="term" value="F:ammonium channel activity"/>
    <property type="evidence" value="ECO:0007669"/>
    <property type="project" value="InterPro"/>
</dbReference>
<keyword evidence="9 12" id="KW-0924">Ammonia transport</keyword>
<evidence type="ECO:0000313" key="16">
    <source>
        <dbReference type="Proteomes" id="UP000465361"/>
    </source>
</evidence>
<dbReference type="PANTHER" id="PTHR43029:SF10">
    <property type="entry name" value="AMMONIUM TRANSPORTER MEP2"/>
    <property type="match status" value="1"/>
</dbReference>
<protein>
    <recommendedName>
        <fullName evidence="10 12">Ammonium transporter</fullName>
    </recommendedName>
</protein>
<feature type="transmembrane region" description="Helical" evidence="12">
    <location>
        <begin position="369"/>
        <end position="387"/>
    </location>
</feature>
<feature type="transmembrane region" description="Helical" evidence="12">
    <location>
        <begin position="258"/>
        <end position="278"/>
    </location>
</feature>
<keyword evidence="4 12" id="KW-0813">Transport</keyword>
<name>A0A7I9Y3I5_9MYCO</name>
<evidence type="ECO:0000256" key="7">
    <source>
        <dbReference type="ARBA" id="ARBA00022989"/>
    </source>
</evidence>
<dbReference type="Proteomes" id="UP000465361">
    <property type="component" value="Unassembled WGS sequence"/>
</dbReference>
<dbReference type="Gene3D" id="1.10.3430.10">
    <property type="entry name" value="Ammonium transporter AmtB like domains"/>
    <property type="match status" value="1"/>
</dbReference>
<gene>
    <name evidence="15" type="primary">amt</name>
    <name evidence="15" type="ORF">MBOT_39120</name>
</gene>
<keyword evidence="16" id="KW-1185">Reference proteome</keyword>
<feature type="transmembrane region" description="Helical" evidence="12">
    <location>
        <begin position="16"/>
        <end position="36"/>
    </location>
</feature>
<dbReference type="InterPro" id="IPR029020">
    <property type="entry name" value="Ammonium/urea_transptr"/>
</dbReference>
<evidence type="ECO:0000256" key="8">
    <source>
        <dbReference type="ARBA" id="ARBA00023136"/>
    </source>
</evidence>
<dbReference type="EMBL" id="BLKW01000004">
    <property type="protein sequence ID" value="GFG76547.1"/>
    <property type="molecule type" value="Genomic_DNA"/>
</dbReference>
<sequence length="509" mass="52869">MDQFPTLGVPNTGDTAWMLASAALVLLMTPGLAFFYGGMVRAKSVLNMMMMSISAMGVVTVLWVLYGYSLAFGDDVGNIAGKPTQYWGLKGLIGINAVAADPSTHTEAVRIPLAGTVPHVVYVAFQLMFAIITVALISGAVADRMKFSSWVLFAGLWATFVYFPIAHWVFAADKFAAAHGGWIINKLHAIDFAGGTAVHINAGTAGLILAIILGRRQGWPKTPMRPHNLPFVMLGAGLLWFGWYGFNAGSATSANGAAGSTFMTTTVATAAAMLGWLLTERVRDGHATSLGAASGIVAGLVAITPSCSSVNVVGALVIGVAAGVVCAVAVGLKYRLGFDDSLDVVGVHLFGGLAGTLLVGLLAAPQTTAIAGVAGVSPGLLYGGGFAQLGRQTIGAFSVLAYSAVITAILALIIKFAIGLRLRGEDEVFGIDEAQHAENAYDFAVVSGSAVARHSLEERRNEADHRDREAVHAGRHQDQPRGGGSLGDDSQRSPGLWAPEGSHGSLPGR</sequence>
<evidence type="ECO:0000256" key="3">
    <source>
        <dbReference type="ARBA" id="ARBA00011233"/>
    </source>
</evidence>
<evidence type="ECO:0000256" key="4">
    <source>
        <dbReference type="ARBA" id="ARBA00022448"/>
    </source>
</evidence>
<dbReference type="Pfam" id="PF00909">
    <property type="entry name" value="Ammonium_transp"/>
    <property type="match status" value="1"/>
</dbReference>
<feature type="transmembrane region" description="Helical" evidence="12">
    <location>
        <begin position="226"/>
        <end position="246"/>
    </location>
</feature>
<evidence type="ECO:0000256" key="12">
    <source>
        <dbReference type="RuleBase" id="RU362002"/>
    </source>
</evidence>
<comment type="subcellular location">
    <subcellularLocation>
        <location evidence="1 12">Cell membrane</location>
        <topology evidence="1 12">Multi-pass membrane protein</topology>
    </subcellularLocation>
</comment>
<dbReference type="PANTHER" id="PTHR43029">
    <property type="entry name" value="AMMONIUM TRANSPORTER MEP2"/>
    <property type="match status" value="1"/>
</dbReference>
<dbReference type="GO" id="GO:0005886">
    <property type="term" value="C:plasma membrane"/>
    <property type="evidence" value="ECO:0007669"/>
    <property type="project" value="UniProtKB-SubCell"/>
</dbReference>
<keyword evidence="6 12" id="KW-0812">Transmembrane</keyword>
<feature type="transmembrane region" description="Helical" evidence="12">
    <location>
        <begin position="399"/>
        <end position="418"/>
    </location>
</feature>
<keyword evidence="8 12" id="KW-0472">Membrane</keyword>
<dbReference type="RefSeq" id="WP_174813311.1">
    <property type="nucleotide sequence ID" value="NZ_BLKW01000004.1"/>
</dbReference>
<dbReference type="InterPro" id="IPR024041">
    <property type="entry name" value="NH4_transpt_AmtB-like_dom"/>
</dbReference>
<feature type="domain" description="Ammonium transporter AmtB-like" evidence="14">
    <location>
        <begin position="16"/>
        <end position="441"/>
    </location>
</feature>
<dbReference type="InterPro" id="IPR001905">
    <property type="entry name" value="Ammonium_transpt"/>
</dbReference>
<proteinExistence type="inferred from homology"/>
<evidence type="ECO:0000313" key="15">
    <source>
        <dbReference type="EMBL" id="GFG76547.1"/>
    </source>
</evidence>
<feature type="transmembrane region" description="Helical" evidence="12">
    <location>
        <begin position="48"/>
        <end position="68"/>
    </location>
</feature>
<comment type="subunit">
    <text evidence="3">Homotrimer.</text>
</comment>
<dbReference type="FunFam" id="1.10.3430.10:FF:000007">
    <property type="entry name" value="Ammonium transporter"/>
    <property type="match status" value="1"/>
</dbReference>
<evidence type="ECO:0000256" key="1">
    <source>
        <dbReference type="ARBA" id="ARBA00004651"/>
    </source>
</evidence>
<evidence type="ECO:0000256" key="13">
    <source>
        <dbReference type="SAM" id="MobiDB-lite"/>
    </source>
</evidence>
<evidence type="ECO:0000256" key="5">
    <source>
        <dbReference type="ARBA" id="ARBA00022475"/>
    </source>
</evidence>
<keyword evidence="7 12" id="KW-1133">Transmembrane helix</keyword>
<comment type="function">
    <text evidence="11">Involved in the uptake of ammonium/ammonia (NH(4)(+)/NH(3)).</text>
</comment>
<feature type="transmembrane region" description="Helical" evidence="12">
    <location>
        <begin position="120"/>
        <end position="142"/>
    </location>
</feature>
<evidence type="ECO:0000256" key="10">
    <source>
        <dbReference type="ARBA" id="ARBA00050025"/>
    </source>
</evidence>
<feature type="transmembrane region" description="Helical" evidence="12">
    <location>
        <begin position="290"/>
        <end position="306"/>
    </location>
</feature>
<evidence type="ECO:0000256" key="11">
    <source>
        <dbReference type="ARBA" id="ARBA00054862"/>
    </source>
</evidence>
<evidence type="ECO:0000256" key="9">
    <source>
        <dbReference type="ARBA" id="ARBA00023177"/>
    </source>
</evidence>
<reference evidence="15 16" key="1">
    <citation type="journal article" date="2019" name="Emerg. Microbes Infect.">
        <title>Comprehensive subspecies identification of 175 nontuberculous mycobacteria species based on 7547 genomic profiles.</title>
        <authorList>
            <person name="Matsumoto Y."/>
            <person name="Kinjo T."/>
            <person name="Motooka D."/>
            <person name="Nabeya D."/>
            <person name="Jung N."/>
            <person name="Uechi K."/>
            <person name="Horii T."/>
            <person name="Iida T."/>
            <person name="Fujita J."/>
            <person name="Nakamura S."/>
        </authorList>
    </citation>
    <scope>NUCLEOTIDE SEQUENCE [LARGE SCALE GENOMIC DNA]</scope>
    <source>
        <strain evidence="15 16">JCM 17322</strain>
    </source>
</reference>
<dbReference type="InterPro" id="IPR018047">
    <property type="entry name" value="Ammonium_transpt_CS"/>
</dbReference>
<evidence type="ECO:0000259" key="14">
    <source>
        <dbReference type="Pfam" id="PF00909"/>
    </source>
</evidence>
<accession>A0A7I9Y3I5</accession>
<feature type="compositionally biased region" description="Basic and acidic residues" evidence="13">
    <location>
        <begin position="457"/>
        <end position="479"/>
    </location>
</feature>
<keyword evidence="5" id="KW-1003">Cell membrane</keyword>
<dbReference type="NCBIfam" id="TIGR00836">
    <property type="entry name" value="amt"/>
    <property type="match status" value="1"/>
</dbReference>
<organism evidence="15 16">
    <name type="scientific">Mycobacterium botniense</name>
    <dbReference type="NCBI Taxonomy" id="84962"/>
    <lineage>
        <taxon>Bacteria</taxon>
        <taxon>Bacillati</taxon>
        <taxon>Actinomycetota</taxon>
        <taxon>Actinomycetes</taxon>
        <taxon>Mycobacteriales</taxon>
        <taxon>Mycobacteriaceae</taxon>
        <taxon>Mycobacterium</taxon>
    </lineage>
</organism>
<feature type="transmembrane region" description="Helical" evidence="12">
    <location>
        <begin position="312"/>
        <end position="332"/>
    </location>
</feature>
<feature type="transmembrane region" description="Helical" evidence="12">
    <location>
        <begin position="149"/>
        <end position="172"/>
    </location>
</feature>
<feature type="region of interest" description="Disordered" evidence="13">
    <location>
        <begin position="457"/>
        <end position="509"/>
    </location>
</feature>
<comment type="similarity">
    <text evidence="2 12">Belongs to the ammonia transporter channel (TC 1.A.11.2) family.</text>
</comment>
<evidence type="ECO:0000256" key="6">
    <source>
        <dbReference type="ARBA" id="ARBA00022692"/>
    </source>
</evidence>
<dbReference type="SUPFAM" id="SSF111352">
    <property type="entry name" value="Ammonium transporter"/>
    <property type="match status" value="1"/>
</dbReference>
<feature type="transmembrane region" description="Helical" evidence="12">
    <location>
        <begin position="192"/>
        <end position="214"/>
    </location>
</feature>
<evidence type="ECO:0000256" key="2">
    <source>
        <dbReference type="ARBA" id="ARBA00005887"/>
    </source>
</evidence>
<dbReference type="PROSITE" id="PS01219">
    <property type="entry name" value="AMMONIUM_TRANSP"/>
    <property type="match status" value="1"/>
</dbReference>